<keyword evidence="2" id="KW-1185">Reference proteome</keyword>
<evidence type="ECO:0000313" key="2">
    <source>
        <dbReference type="Proteomes" id="UP000305451"/>
    </source>
</evidence>
<gene>
    <name evidence="1" type="ORF">E5162_10735</name>
</gene>
<dbReference type="InterPro" id="IPR007709">
    <property type="entry name" value="N-FG_amidohydro"/>
</dbReference>
<protein>
    <submittedName>
        <fullName evidence="1">N-formylglutamate amidohydrolase</fullName>
    </submittedName>
</protein>
<dbReference type="GO" id="GO:0016787">
    <property type="term" value="F:hydrolase activity"/>
    <property type="evidence" value="ECO:0007669"/>
    <property type="project" value="UniProtKB-KW"/>
</dbReference>
<name>A0A4S2H8W9_9PROT</name>
<dbReference type="Proteomes" id="UP000305451">
    <property type="component" value="Unassembled WGS sequence"/>
</dbReference>
<dbReference type="OrthoDB" id="9802050at2"/>
<comment type="caution">
    <text evidence="1">The sequence shown here is derived from an EMBL/GenBank/DDBJ whole genome shotgun (WGS) entry which is preliminary data.</text>
</comment>
<accession>A0A4S2H8W9</accession>
<sequence length="289" mass="31620">MSASSSPSSSSSNPVRIDRPQVRSSRFVFASPHSGRDYTADFLARAALPVSLLRRSEDAYLDQLFEAVPRYGASLVAATFPRAFVDPNRARWELDPAMFDRRLPSEAGPVTARAAAGLGVVPRLAADGRAIYAGRISLDEALERVRRHYDPYHAALKQEIAIVRDQFGEAVVIDCHSMPSGSARGADIVLGDRFGVSCAPGLVEHAEQAFRRVGLGVVRNRPYAGGYTTEYYGRPDAGVHVLQVEINRALYLDESRVERSAKWPRLAAALDKWAQDIMSYGEATRAAAE</sequence>
<dbReference type="Gene3D" id="3.40.630.40">
    <property type="entry name" value="Zn-dependent exopeptidases"/>
    <property type="match status" value="1"/>
</dbReference>
<keyword evidence="1" id="KW-0378">Hydrolase</keyword>
<dbReference type="SUPFAM" id="SSF53187">
    <property type="entry name" value="Zn-dependent exopeptidases"/>
    <property type="match status" value="1"/>
</dbReference>
<evidence type="ECO:0000313" key="1">
    <source>
        <dbReference type="EMBL" id="TGY92133.1"/>
    </source>
</evidence>
<proteinExistence type="predicted"/>
<organism evidence="1 2">
    <name type="scientific">Marinicauda pacifica</name>
    <dbReference type="NCBI Taxonomy" id="1133559"/>
    <lineage>
        <taxon>Bacteria</taxon>
        <taxon>Pseudomonadati</taxon>
        <taxon>Pseudomonadota</taxon>
        <taxon>Alphaproteobacteria</taxon>
        <taxon>Maricaulales</taxon>
        <taxon>Maricaulaceae</taxon>
        <taxon>Marinicauda</taxon>
    </lineage>
</organism>
<reference evidence="1 2" key="1">
    <citation type="journal article" date="2013" name="Int. J. Syst. Evol. Microbiol.">
        <title>Marinicauda pacifica gen. nov., sp. nov., a prosthecate alphaproteobacterium of the family Hyphomonadaceae isolated from deep seawater.</title>
        <authorList>
            <person name="Zhang X.Y."/>
            <person name="Li G.W."/>
            <person name="Wang C.S."/>
            <person name="Zhang Y.J."/>
            <person name="Xu X.W."/>
            <person name="Li H."/>
            <person name="Liu A."/>
            <person name="Liu C."/>
            <person name="Xie B.B."/>
            <person name="Qin Q.L."/>
            <person name="Xu Z."/>
            <person name="Chen X.L."/>
            <person name="Zhou B.C."/>
            <person name="Zhang Y.Z."/>
        </authorList>
    </citation>
    <scope>NUCLEOTIDE SEQUENCE [LARGE SCALE GENOMIC DNA]</scope>
    <source>
        <strain evidence="1 2">P-1 km-3</strain>
    </source>
</reference>
<dbReference type="Pfam" id="PF05013">
    <property type="entry name" value="FGase"/>
    <property type="match status" value="1"/>
</dbReference>
<dbReference type="EMBL" id="SRXV01000003">
    <property type="protein sequence ID" value="TGY92133.1"/>
    <property type="molecule type" value="Genomic_DNA"/>
</dbReference>
<dbReference type="AlphaFoldDB" id="A0A4S2H8W9"/>
<dbReference type="RefSeq" id="WP_135945266.1">
    <property type="nucleotide sequence ID" value="NZ_BMEI01000003.1"/>
</dbReference>